<sequence>MMENKCIKLAMSFLRCCFFIAVLSGCHRAADQEKFVFKSEKLVSSSPIPIDDSVIMSFPFRLVKNDSLMFILGLGSDYFVHLFSTDGNFYRSLCKRGEGPNEFISVNGLQLDGDSLYIYDSRNEIYVYHVNDIYDGNEAPKRVKLPDDYGFLSRGMKSGNSFYFPVFNSLSDHRILEFNSDGTLKRSFGKIPTQEDDFVAATYQAWMPFLGVADTLLVAGTQFGEVLEIYDGQKQTTLWGKFGEPVFKIHNGFAIQEGIYGFQDIVVNNGHIYALFSGQRVNQERRKDGGNVIYVFDYRGKPIQKLVLDRYFVSIFADNNESFLALDANSDSPVYKFSIPN</sequence>
<dbReference type="SUPFAM" id="SSF101898">
    <property type="entry name" value="NHL repeat"/>
    <property type="match status" value="1"/>
</dbReference>
<dbReference type="Pfam" id="PF15869">
    <property type="entry name" value="TolB_like"/>
    <property type="match status" value="1"/>
</dbReference>
<evidence type="ECO:0000313" key="3">
    <source>
        <dbReference type="Proteomes" id="UP000602759"/>
    </source>
</evidence>
<dbReference type="Proteomes" id="UP000602759">
    <property type="component" value="Unassembled WGS sequence"/>
</dbReference>
<name>A0ABR7YNJ4_9SPHI</name>
<keyword evidence="1" id="KW-0732">Signal</keyword>
<comment type="caution">
    <text evidence="2">The sequence shown here is derived from an EMBL/GenBank/DDBJ whole genome shotgun (WGS) entry which is preliminary data.</text>
</comment>
<accession>A0ABR7YNJ4</accession>
<evidence type="ECO:0000313" key="2">
    <source>
        <dbReference type="EMBL" id="MBD1432867.1"/>
    </source>
</evidence>
<feature type="chain" id="PRO_5046974923" evidence="1">
    <location>
        <begin position="30"/>
        <end position="341"/>
    </location>
</feature>
<keyword evidence="3" id="KW-1185">Reference proteome</keyword>
<dbReference type="PROSITE" id="PS51257">
    <property type="entry name" value="PROKAR_LIPOPROTEIN"/>
    <property type="match status" value="1"/>
</dbReference>
<dbReference type="RefSeq" id="WP_190993855.1">
    <property type="nucleotide sequence ID" value="NZ_JACOIK010000005.1"/>
</dbReference>
<dbReference type="EMBL" id="JACOIK010000005">
    <property type="protein sequence ID" value="MBD1432867.1"/>
    <property type="molecule type" value="Genomic_DNA"/>
</dbReference>
<reference evidence="2 3" key="1">
    <citation type="submission" date="2020-08" db="EMBL/GenBank/DDBJ databases">
        <title>Sphingobacterium sp. DN00404 isolated from aquaculture water.</title>
        <authorList>
            <person name="Zhang M."/>
        </authorList>
    </citation>
    <scope>NUCLEOTIDE SEQUENCE [LARGE SCALE GENOMIC DNA]</scope>
    <source>
        <strain evidence="2 3">DN00404</strain>
    </source>
</reference>
<gene>
    <name evidence="2" type="ORF">H8B06_08530</name>
</gene>
<evidence type="ECO:0000256" key="1">
    <source>
        <dbReference type="SAM" id="SignalP"/>
    </source>
</evidence>
<organism evidence="2 3">
    <name type="scientific">Sphingobacterium micropteri</name>
    <dbReference type="NCBI Taxonomy" id="2763501"/>
    <lineage>
        <taxon>Bacteria</taxon>
        <taxon>Pseudomonadati</taxon>
        <taxon>Bacteroidota</taxon>
        <taxon>Sphingobacteriia</taxon>
        <taxon>Sphingobacteriales</taxon>
        <taxon>Sphingobacteriaceae</taxon>
        <taxon>Sphingobacterium</taxon>
    </lineage>
</organism>
<protein>
    <submittedName>
        <fullName evidence="2">6-bladed beta-propeller</fullName>
    </submittedName>
</protein>
<proteinExistence type="predicted"/>
<feature type="signal peptide" evidence="1">
    <location>
        <begin position="1"/>
        <end position="29"/>
    </location>
</feature>